<evidence type="ECO:0000259" key="1">
    <source>
        <dbReference type="Pfam" id="PF00308"/>
    </source>
</evidence>
<dbReference type="RefSeq" id="WP_149611135.1">
    <property type="nucleotide sequence ID" value="NZ_VTUX01000003.1"/>
</dbReference>
<accession>A0A5B0X0K2</accession>
<dbReference type="InterPro" id="IPR017788">
    <property type="entry name" value="Hda"/>
</dbReference>
<proteinExistence type="predicted"/>
<keyword evidence="4" id="KW-1185">Reference proteome</keyword>
<evidence type="ECO:0000313" key="4">
    <source>
        <dbReference type="Proteomes" id="UP000323708"/>
    </source>
</evidence>
<evidence type="ECO:0000259" key="2">
    <source>
        <dbReference type="Pfam" id="PF22688"/>
    </source>
</evidence>
<sequence length="232" mass="25361">MPTRFRQLPLLVQLRDDATFDNFMASEATDPLLSVLQEQCAGAGESAVFIHGAQGAGKSHLLQACCHRSGEGAMYVPLAELAAYPPQEVLSGVEALDLVALDDVDAVLGQESWEVALFDLYNRARQRGCRLVIAADGAPRTLAVNLPDLRSRLSWGGVFHLPSPSDHEKQAILRFRAARRGLDLSAEVAGFIVTRAPRGLTQLLELLDRLDHASLEQKRGLSIPFVKKVLTW</sequence>
<dbReference type="PANTHER" id="PTHR30050">
    <property type="entry name" value="CHROMOSOMAL REPLICATION INITIATOR PROTEIN DNAA"/>
    <property type="match status" value="1"/>
</dbReference>
<feature type="domain" description="Hda lid" evidence="2">
    <location>
        <begin position="166"/>
        <end position="230"/>
    </location>
</feature>
<comment type="caution">
    <text evidence="3">The sequence shown here is derived from an EMBL/GenBank/DDBJ whole genome shotgun (WGS) entry which is preliminary data.</text>
</comment>
<gene>
    <name evidence="3" type="primary">hda</name>
    <name evidence="3" type="ORF">F0M18_09385</name>
</gene>
<dbReference type="NCBIfam" id="TIGR03420">
    <property type="entry name" value="DnaA_homol_Hda"/>
    <property type="match status" value="1"/>
</dbReference>
<dbReference type="AlphaFoldDB" id="A0A5B0X0K2"/>
<dbReference type="SUPFAM" id="SSF52540">
    <property type="entry name" value="P-loop containing nucleoside triphosphate hydrolases"/>
    <property type="match status" value="1"/>
</dbReference>
<dbReference type="PANTHER" id="PTHR30050:SF5">
    <property type="entry name" value="DNAA REGULATORY INACTIVATOR HDA"/>
    <property type="match status" value="1"/>
</dbReference>
<dbReference type="Gene3D" id="1.10.8.60">
    <property type="match status" value="1"/>
</dbReference>
<name>A0A5B0X0K2_9GAMM</name>
<organism evidence="3 4">
    <name type="scientific">Pseudohalioglobus sediminis</name>
    <dbReference type="NCBI Taxonomy" id="2606449"/>
    <lineage>
        <taxon>Bacteria</taxon>
        <taxon>Pseudomonadati</taxon>
        <taxon>Pseudomonadota</taxon>
        <taxon>Gammaproteobacteria</taxon>
        <taxon>Cellvibrionales</taxon>
        <taxon>Halieaceae</taxon>
        <taxon>Pseudohalioglobus</taxon>
    </lineage>
</organism>
<dbReference type="Proteomes" id="UP000323708">
    <property type="component" value="Unassembled WGS sequence"/>
</dbReference>
<dbReference type="EMBL" id="VTUX01000003">
    <property type="protein sequence ID" value="KAA1192852.1"/>
    <property type="molecule type" value="Genomic_DNA"/>
</dbReference>
<reference evidence="3 4" key="1">
    <citation type="submission" date="2019-09" db="EMBL/GenBank/DDBJ databases">
        <authorList>
            <person name="Chen X.-Y."/>
        </authorList>
    </citation>
    <scope>NUCLEOTIDE SEQUENCE [LARGE SCALE GENOMIC DNA]</scope>
    <source>
        <strain evidence="3 4">NY5</strain>
    </source>
</reference>
<dbReference type="Gene3D" id="3.40.50.300">
    <property type="entry name" value="P-loop containing nucleotide triphosphate hydrolases"/>
    <property type="match status" value="1"/>
</dbReference>
<dbReference type="InterPro" id="IPR055199">
    <property type="entry name" value="Hda_lid"/>
</dbReference>
<dbReference type="Pfam" id="PF22688">
    <property type="entry name" value="Hda_lid"/>
    <property type="match status" value="1"/>
</dbReference>
<protein>
    <submittedName>
        <fullName evidence="3">DnaA regulatory inactivator Hda</fullName>
    </submittedName>
</protein>
<dbReference type="InterPro" id="IPR027417">
    <property type="entry name" value="P-loop_NTPase"/>
</dbReference>
<dbReference type="InterPro" id="IPR013317">
    <property type="entry name" value="DnaA_dom"/>
</dbReference>
<dbReference type="Pfam" id="PF00308">
    <property type="entry name" value="Bac_DnaA"/>
    <property type="match status" value="1"/>
</dbReference>
<dbReference type="GO" id="GO:0032297">
    <property type="term" value="P:negative regulation of DNA-templated DNA replication initiation"/>
    <property type="evidence" value="ECO:0007669"/>
    <property type="project" value="InterPro"/>
</dbReference>
<evidence type="ECO:0000313" key="3">
    <source>
        <dbReference type="EMBL" id="KAA1192852.1"/>
    </source>
</evidence>
<feature type="domain" description="Chromosomal replication initiator protein DnaA ATPAse" evidence="1">
    <location>
        <begin position="94"/>
        <end position="156"/>
    </location>
</feature>
<dbReference type="GO" id="GO:0006270">
    <property type="term" value="P:DNA replication initiation"/>
    <property type="evidence" value="ECO:0007669"/>
    <property type="project" value="TreeGrafter"/>
</dbReference>